<comment type="caution">
    <text evidence="6">The sequence shown here is derived from an EMBL/GenBank/DDBJ whole genome shotgun (WGS) entry which is preliminary data.</text>
</comment>
<evidence type="ECO:0000256" key="2">
    <source>
        <dbReference type="ARBA" id="ARBA00022630"/>
    </source>
</evidence>
<dbReference type="AlphaFoldDB" id="A0A9P5VMK8"/>
<organism evidence="6 7">
    <name type="scientific">Podila minutissima</name>
    <dbReference type="NCBI Taxonomy" id="64525"/>
    <lineage>
        <taxon>Eukaryota</taxon>
        <taxon>Fungi</taxon>
        <taxon>Fungi incertae sedis</taxon>
        <taxon>Mucoromycota</taxon>
        <taxon>Mortierellomycotina</taxon>
        <taxon>Mortierellomycetes</taxon>
        <taxon>Mortierellales</taxon>
        <taxon>Mortierellaceae</taxon>
        <taxon>Podila</taxon>
    </lineage>
</organism>
<feature type="domain" description="FAD-binding" evidence="5">
    <location>
        <begin position="326"/>
        <end position="405"/>
    </location>
</feature>
<protein>
    <recommendedName>
        <fullName evidence="5">FAD-binding domain-containing protein</fullName>
    </recommendedName>
</protein>
<dbReference type="InterPro" id="IPR050562">
    <property type="entry name" value="FAD_mOase_fung"/>
</dbReference>
<dbReference type="Proteomes" id="UP000696485">
    <property type="component" value="Unassembled WGS sequence"/>
</dbReference>
<dbReference type="InterPro" id="IPR002938">
    <property type="entry name" value="FAD-bd"/>
</dbReference>
<dbReference type="GO" id="GO:0004497">
    <property type="term" value="F:monooxygenase activity"/>
    <property type="evidence" value="ECO:0007669"/>
    <property type="project" value="InterPro"/>
</dbReference>
<dbReference type="EMBL" id="JAAAUY010000224">
    <property type="protein sequence ID" value="KAF9333061.1"/>
    <property type="molecule type" value="Genomic_DNA"/>
</dbReference>
<evidence type="ECO:0000256" key="3">
    <source>
        <dbReference type="ARBA" id="ARBA00022827"/>
    </source>
</evidence>
<keyword evidence="3" id="KW-0274">FAD</keyword>
<keyword evidence="2" id="KW-0285">Flavoprotein</keyword>
<keyword evidence="7" id="KW-1185">Reference proteome</keyword>
<dbReference type="GO" id="GO:0071949">
    <property type="term" value="F:FAD binding"/>
    <property type="evidence" value="ECO:0007669"/>
    <property type="project" value="InterPro"/>
</dbReference>
<feature type="domain" description="FAD-binding" evidence="5">
    <location>
        <begin position="32"/>
        <end position="201"/>
    </location>
</feature>
<evidence type="ECO:0000256" key="1">
    <source>
        <dbReference type="ARBA" id="ARBA00007992"/>
    </source>
</evidence>
<dbReference type="InterPro" id="IPR036188">
    <property type="entry name" value="FAD/NAD-bd_sf"/>
</dbReference>
<name>A0A9P5VMK8_9FUNG</name>
<keyword evidence="4" id="KW-0560">Oxidoreductase</keyword>
<sequence length="502" mass="56324">MNEQRLHPKSSLDIPLLHIPNPSLPQSHNRPKVLIVGAGIGGLMLGALLQKGGMDFEIFDRATVIKPLGSAMSMGANLRPLFIQLGIYEEFCALGKPNIGMGLYDQNCEHLFSMNFMERETISGSREYIIARSVFYSLLLRQVAKERLHMGKRVVSFYEDEKGVTIHCADSTRYTGDILVGADGTYSTVRDHLYKTLKAKAQLPASDDAPLPFSCTCLVGQTVPLDPKEFPGANMEQEHSEFNFIIGKEEQYSWTTLTTKNDTICWFVAEYLDSDSAISYATRQNAGWGPGAAEAMCEQVRHLQVPIPRNDRNMTVGDLIDMSPKDSISKVVLEEKVFDTWFGGRTVLLGDACHKINPSGGAGALNAMHDAATLANWIYSLESTSLRDLDYAFEEYRKERMPRIKEAFVVSRMLRDVGGKTLFSSIVRSLFKWMPKWAWKKLIIKGTTVRSQVSFLPPVEDLGTVPPTYQPSLHKTRASVQQAHIRADMKVYNTARERWSRL</sequence>
<dbReference type="PANTHER" id="PTHR47356:SF2">
    <property type="entry name" value="FAD-BINDING DOMAIN-CONTAINING PROTEIN-RELATED"/>
    <property type="match status" value="1"/>
</dbReference>
<dbReference type="PANTHER" id="PTHR47356">
    <property type="entry name" value="FAD-DEPENDENT MONOOXYGENASE ASQG-RELATED"/>
    <property type="match status" value="1"/>
</dbReference>
<comment type="similarity">
    <text evidence="1">Belongs to the paxM FAD-dependent monooxygenase family.</text>
</comment>
<evidence type="ECO:0000313" key="6">
    <source>
        <dbReference type="EMBL" id="KAF9333061.1"/>
    </source>
</evidence>
<evidence type="ECO:0000313" key="7">
    <source>
        <dbReference type="Proteomes" id="UP000696485"/>
    </source>
</evidence>
<dbReference type="Pfam" id="PF01494">
    <property type="entry name" value="FAD_binding_3"/>
    <property type="match status" value="2"/>
</dbReference>
<gene>
    <name evidence="6" type="ORF">BG006_004049</name>
</gene>
<reference evidence="6" key="1">
    <citation type="journal article" date="2020" name="Fungal Divers.">
        <title>Resolving the Mortierellaceae phylogeny through synthesis of multi-gene phylogenetics and phylogenomics.</title>
        <authorList>
            <person name="Vandepol N."/>
            <person name="Liber J."/>
            <person name="Desiro A."/>
            <person name="Na H."/>
            <person name="Kennedy M."/>
            <person name="Barry K."/>
            <person name="Grigoriev I.V."/>
            <person name="Miller A.N."/>
            <person name="O'Donnell K."/>
            <person name="Stajich J.E."/>
            <person name="Bonito G."/>
        </authorList>
    </citation>
    <scope>NUCLEOTIDE SEQUENCE</scope>
    <source>
        <strain evidence="6">NVP1</strain>
    </source>
</reference>
<evidence type="ECO:0000256" key="4">
    <source>
        <dbReference type="ARBA" id="ARBA00023002"/>
    </source>
</evidence>
<accession>A0A9P5VMK8</accession>
<proteinExistence type="inferred from homology"/>
<dbReference type="Gene3D" id="3.50.50.60">
    <property type="entry name" value="FAD/NAD(P)-binding domain"/>
    <property type="match status" value="1"/>
</dbReference>
<dbReference type="PRINTS" id="PR00420">
    <property type="entry name" value="RNGMNOXGNASE"/>
</dbReference>
<evidence type="ECO:0000259" key="5">
    <source>
        <dbReference type="Pfam" id="PF01494"/>
    </source>
</evidence>
<dbReference type="SUPFAM" id="SSF51905">
    <property type="entry name" value="FAD/NAD(P)-binding domain"/>
    <property type="match status" value="1"/>
</dbReference>